<feature type="compositionally biased region" description="Basic and acidic residues" evidence="1">
    <location>
        <begin position="1"/>
        <end position="12"/>
    </location>
</feature>
<evidence type="ECO:0000313" key="3">
    <source>
        <dbReference type="Proteomes" id="UP000287853"/>
    </source>
</evidence>
<accession>A0A444ITJ1</accession>
<sequence>MPGNRFENKDGDQNIGQGDGAIGSQANTSSVDQDVTGNGNIIAGSGDVHAKVHHHHYAEKQPVPDAPASFNRLPSEDAVFLHRETELAWLNKHLHPDQMVAVCGPGGMGKSVLAARAVRRLDAARFPD</sequence>
<dbReference type="InterPro" id="IPR027417">
    <property type="entry name" value="P-loop_NTPase"/>
</dbReference>
<feature type="non-terminal residue" evidence="2">
    <location>
        <position position="128"/>
    </location>
</feature>
<evidence type="ECO:0000313" key="2">
    <source>
        <dbReference type="EMBL" id="RWX44146.1"/>
    </source>
</evidence>
<feature type="compositionally biased region" description="Polar residues" evidence="1">
    <location>
        <begin position="24"/>
        <end position="39"/>
    </location>
</feature>
<dbReference type="EMBL" id="MTKO01000101">
    <property type="protein sequence ID" value="RWX44146.1"/>
    <property type="molecule type" value="Genomic_DNA"/>
</dbReference>
<reference evidence="2 3" key="1">
    <citation type="submission" date="2017-01" db="EMBL/GenBank/DDBJ databases">
        <title>The cable genome- insights into the physiology and evolution of filamentous bacteria capable of sulfide oxidation via long distance electron transfer.</title>
        <authorList>
            <person name="Schreiber L."/>
            <person name="Bjerg J.T."/>
            <person name="Boggild A."/>
            <person name="Van De Vossenberg J."/>
            <person name="Meysman F."/>
            <person name="Nielsen L.P."/>
            <person name="Schramm A."/>
            <person name="Kjeldsen K.U."/>
        </authorList>
    </citation>
    <scope>NUCLEOTIDE SEQUENCE [LARGE SCALE GENOMIC DNA]</scope>
    <source>
        <strain evidence="2">MCF</strain>
    </source>
</reference>
<gene>
    <name evidence="2" type="ORF">H206_02024</name>
</gene>
<dbReference type="AlphaFoldDB" id="A0A444ITJ1"/>
<organism evidence="2 3">
    <name type="scientific">Candidatus Electrothrix aarhusensis</name>
    <dbReference type="NCBI Taxonomy" id="1859131"/>
    <lineage>
        <taxon>Bacteria</taxon>
        <taxon>Pseudomonadati</taxon>
        <taxon>Thermodesulfobacteriota</taxon>
        <taxon>Desulfobulbia</taxon>
        <taxon>Desulfobulbales</taxon>
        <taxon>Desulfobulbaceae</taxon>
        <taxon>Candidatus Electrothrix</taxon>
    </lineage>
</organism>
<dbReference type="Gene3D" id="3.40.50.300">
    <property type="entry name" value="P-loop containing nucleotide triphosphate hydrolases"/>
    <property type="match status" value="1"/>
</dbReference>
<comment type="caution">
    <text evidence="2">The sequence shown here is derived from an EMBL/GenBank/DDBJ whole genome shotgun (WGS) entry which is preliminary data.</text>
</comment>
<protein>
    <recommendedName>
        <fullName evidence="4">AAA ATPase domain-containing protein</fullName>
    </recommendedName>
</protein>
<dbReference type="SUPFAM" id="SSF52540">
    <property type="entry name" value="P-loop containing nucleoside triphosphate hydrolases"/>
    <property type="match status" value="1"/>
</dbReference>
<dbReference type="Proteomes" id="UP000287853">
    <property type="component" value="Unassembled WGS sequence"/>
</dbReference>
<evidence type="ECO:0000256" key="1">
    <source>
        <dbReference type="SAM" id="MobiDB-lite"/>
    </source>
</evidence>
<proteinExistence type="predicted"/>
<keyword evidence="3" id="KW-1185">Reference proteome</keyword>
<evidence type="ECO:0008006" key="4">
    <source>
        <dbReference type="Google" id="ProtNLM"/>
    </source>
</evidence>
<feature type="region of interest" description="Disordered" evidence="1">
    <location>
        <begin position="1"/>
        <end position="70"/>
    </location>
</feature>
<name>A0A444ITJ1_9BACT</name>